<sequence length="109" mass="12589">MRLSVVNYALEKIEAICCKKGITKYKLAKQAQIPYTTLTNMFKKDTMPTLPTLQKICEGLDITMSQFFLEDESRVDLTEKQKELLLLWDDLPGDLQSRVIGYLEGLKER</sequence>
<dbReference type="InterPro" id="IPR001387">
    <property type="entry name" value="Cro/C1-type_HTH"/>
</dbReference>
<dbReference type="Proteomes" id="UP000602647">
    <property type="component" value="Unassembled WGS sequence"/>
</dbReference>
<dbReference type="SMART" id="SM00530">
    <property type="entry name" value="HTH_XRE"/>
    <property type="match status" value="1"/>
</dbReference>
<dbReference type="InterPro" id="IPR010982">
    <property type="entry name" value="Lambda_DNA-bd_dom_sf"/>
</dbReference>
<evidence type="ECO:0000313" key="3">
    <source>
        <dbReference type="EMBL" id="MBC6680743.1"/>
    </source>
</evidence>
<dbReference type="EMBL" id="JACRYT010000018">
    <property type="protein sequence ID" value="MBC6680743.1"/>
    <property type="molecule type" value="Genomic_DNA"/>
</dbReference>
<dbReference type="PROSITE" id="PS50943">
    <property type="entry name" value="HTH_CROC1"/>
    <property type="match status" value="1"/>
</dbReference>
<dbReference type="CDD" id="cd00093">
    <property type="entry name" value="HTH_XRE"/>
    <property type="match status" value="1"/>
</dbReference>
<dbReference type="InterPro" id="IPR050807">
    <property type="entry name" value="TransReg_Diox_bact_type"/>
</dbReference>
<dbReference type="SUPFAM" id="SSF47413">
    <property type="entry name" value="lambda repressor-like DNA-binding domains"/>
    <property type="match status" value="1"/>
</dbReference>
<dbReference type="PANTHER" id="PTHR46797">
    <property type="entry name" value="HTH-TYPE TRANSCRIPTIONAL REGULATOR"/>
    <property type="match status" value="1"/>
</dbReference>
<feature type="domain" description="HTH cro/C1-type" evidence="2">
    <location>
        <begin position="13"/>
        <end position="67"/>
    </location>
</feature>
<dbReference type="Gene3D" id="1.10.260.40">
    <property type="entry name" value="lambda repressor-like DNA-binding domains"/>
    <property type="match status" value="1"/>
</dbReference>
<dbReference type="AlphaFoldDB" id="A0A923SWW8"/>
<reference evidence="3" key="1">
    <citation type="submission" date="2020-08" db="EMBL/GenBank/DDBJ databases">
        <title>Genome public.</title>
        <authorList>
            <person name="Liu C."/>
            <person name="Sun Q."/>
        </authorList>
    </citation>
    <scope>NUCLEOTIDE SEQUENCE</scope>
    <source>
        <strain evidence="3">BX12</strain>
    </source>
</reference>
<evidence type="ECO:0000256" key="1">
    <source>
        <dbReference type="ARBA" id="ARBA00023125"/>
    </source>
</evidence>
<keyword evidence="1" id="KW-0238">DNA-binding</keyword>
<organism evidence="3 4">
    <name type="scientific">Zhenpiania hominis</name>
    <dbReference type="NCBI Taxonomy" id="2763644"/>
    <lineage>
        <taxon>Bacteria</taxon>
        <taxon>Bacillati</taxon>
        <taxon>Bacillota</taxon>
        <taxon>Clostridia</taxon>
        <taxon>Peptostreptococcales</taxon>
        <taxon>Anaerovoracaceae</taxon>
        <taxon>Zhenpiania</taxon>
    </lineage>
</organism>
<dbReference type="Pfam" id="PF01381">
    <property type="entry name" value="HTH_3"/>
    <property type="match status" value="1"/>
</dbReference>
<dbReference type="PANTHER" id="PTHR46797:SF1">
    <property type="entry name" value="METHYLPHOSPHONATE SYNTHASE"/>
    <property type="match status" value="1"/>
</dbReference>
<evidence type="ECO:0000313" key="4">
    <source>
        <dbReference type="Proteomes" id="UP000602647"/>
    </source>
</evidence>
<name>A0A923SWW8_9FIRM</name>
<keyword evidence="4" id="KW-1185">Reference proteome</keyword>
<evidence type="ECO:0000259" key="2">
    <source>
        <dbReference type="PROSITE" id="PS50943"/>
    </source>
</evidence>
<dbReference type="GO" id="GO:0003677">
    <property type="term" value="F:DNA binding"/>
    <property type="evidence" value="ECO:0007669"/>
    <property type="project" value="UniProtKB-KW"/>
</dbReference>
<comment type="caution">
    <text evidence="3">The sequence shown here is derived from an EMBL/GenBank/DDBJ whole genome shotgun (WGS) entry which is preliminary data.</text>
</comment>
<accession>A0A923SWW8</accession>
<dbReference type="GO" id="GO:0003700">
    <property type="term" value="F:DNA-binding transcription factor activity"/>
    <property type="evidence" value="ECO:0007669"/>
    <property type="project" value="TreeGrafter"/>
</dbReference>
<gene>
    <name evidence="3" type="ORF">H9L42_13015</name>
</gene>
<proteinExistence type="predicted"/>
<dbReference type="GO" id="GO:0005829">
    <property type="term" value="C:cytosol"/>
    <property type="evidence" value="ECO:0007669"/>
    <property type="project" value="TreeGrafter"/>
</dbReference>
<protein>
    <submittedName>
        <fullName evidence="3">Helix-turn-helix transcriptional regulator</fullName>
    </submittedName>
</protein>